<accession>A0A6V8LH92</accession>
<dbReference type="InterPro" id="IPR009061">
    <property type="entry name" value="DNA-bd_dom_put_sf"/>
</dbReference>
<reference evidence="2 3" key="1">
    <citation type="submission" date="2020-03" db="EMBL/GenBank/DDBJ databases">
        <title>Whole genome shotgun sequence of Phytohabitans rumicis NBRC 108638.</title>
        <authorList>
            <person name="Komaki H."/>
            <person name="Tamura T."/>
        </authorList>
    </citation>
    <scope>NUCLEOTIDE SEQUENCE [LARGE SCALE GENOMIC DNA]</scope>
    <source>
        <strain evidence="2 3">NBRC 108638</strain>
    </source>
</reference>
<protein>
    <recommendedName>
        <fullName evidence="4">HTH merR-type domain-containing protein</fullName>
    </recommendedName>
</protein>
<dbReference type="Proteomes" id="UP000482960">
    <property type="component" value="Unassembled WGS sequence"/>
</dbReference>
<gene>
    <name evidence="2" type="ORF">Prum_071080</name>
</gene>
<evidence type="ECO:0000256" key="1">
    <source>
        <dbReference type="SAM" id="MobiDB-lite"/>
    </source>
</evidence>
<keyword evidence="3" id="KW-1185">Reference proteome</keyword>
<comment type="caution">
    <text evidence="2">The sequence shown here is derived from an EMBL/GenBank/DDBJ whole genome shotgun (WGS) entry which is preliminary data.</text>
</comment>
<evidence type="ECO:0000313" key="2">
    <source>
        <dbReference type="EMBL" id="GFJ93466.1"/>
    </source>
</evidence>
<dbReference type="RefSeq" id="WP_173080081.1">
    <property type="nucleotide sequence ID" value="NZ_BAABJB010000034.1"/>
</dbReference>
<name>A0A6V8LH92_9ACTN</name>
<dbReference type="AlphaFoldDB" id="A0A6V8LH92"/>
<sequence length="289" mass="30138">MTALLYLAELADRAGVPAARMRDFDDAGLLPAARRDGDRYGYHPDEATVVRLFDDADRLGIPTADLTDLAAGWRSGDCQAAQDTLAHAVTRRTTVVQDQITAQLRDAMQAGAGRDRWAQVTGDSLPAFEQAACLQAASKVLAGADHTGPCGPECACTTALTAPAATYQFPGGDGDALSCDLAAAGGDAQQRIGAWQQVLAQVQAREPLPDTTTGLALRFPLDGDLAAILARLAAAEYRCCSFGSYTLVIDGDGLTLQVRMPDGAADQLAAVPGTPDTPAWEAPGANDRP</sequence>
<dbReference type="Gene3D" id="1.10.1660.10">
    <property type="match status" value="1"/>
</dbReference>
<dbReference type="SUPFAM" id="SSF46955">
    <property type="entry name" value="Putative DNA-binding domain"/>
    <property type="match status" value="1"/>
</dbReference>
<proteinExistence type="predicted"/>
<feature type="region of interest" description="Disordered" evidence="1">
    <location>
        <begin position="270"/>
        <end position="289"/>
    </location>
</feature>
<dbReference type="EMBL" id="BLPG01000001">
    <property type="protein sequence ID" value="GFJ93466.1"/>
    <property type="molecule type" value="Genomic_DNA"/>
</dbReference>
<reference evidence="2 3" key="2">
    <citation type="submission" date="2020-03" db="EMBL/GenBank/DDBJ databases">
        <authorList>
            <person name="Ichikawa N."/>
            <person name="Kimura A."/>
            <person name="Kitahashi Y."/>
            <person name="Uohara A."/>
        </authorList>
    </citation>
    <scope>NUCLEOTIDE SEQUENCE [LARGE SCALE GENOMIC DNA]</scope>
    <source>
        <strain evidence="2 3">NBRC 108638</strain>
    </source>
</reference>
<evidence type="ECO:0000313" key="3">
    <source>
        <dbReference type="Proteomes" id="UP000482960"/>
    </source>
</evidence>
<evidence type="ECO:0008006" key="4">
    <source>
        <dbReference type="Google" id="ProtNLM"/>
    </source>
</evidence>
<organism evidence="2 3">
    <name type="scientific">Phytohabitans rumicis</name>
    <dbReference type="NCBI Taxonomy" id="1076125"/>
    <lineage>
        <taxon>Bacteria</taxon>
        <taxon>Bacillati</taxon>
        <taxon>Actinomycetota</taxon>
        <taxon>Actinomycetes</taxon>
        <taxon>Micromonosporales</taxon>
        <taxon>Micromonosporaceae</taxon>
    </lineage>
</organism>